<keyword evidence="1" id="KW-0645">Protease</keyword>
<reference evidence="1 2" key="1">
    <citation type="submission" date="2024-09" db="EMBL/GenBank/DDBJ databases">
        <authorList>
            <person name="D'Angelo T."/>
        </authorList>
    </citation>
    <scope>NUCLEOTIDE SEQUENCE [LARGE SCALE GENOMIC DNA]</scope>
    <source>
        <strain evidence="1">SAG AM-320-E07</strain>
    </source>
</reference>
<dbReference type="EMBL" id="JBHPKH010000095">
    <property type="protein sequence ID" value="MFC1573205.1"/>
    <property type="molecule type" value="Genomic_DNA"/>
</dbReference>
<keyword evidence="1" id="KW-0378">Hydrolase</keyword>
<dbReference type="Proteomes" id="UP001593833">
    <property type="component" value="Unassembled WGS sequence"/>
</dbReference>
<keyword evidence="1" id="KW-0031">Aminopeptidase</keyword>
<sequence>MSTAAAIGFVKDLHHFGEQVLSLEFDGSFQRYAPRYRTANWLYSVHPDRLASALPGNETFRFTWQLSTARRWARRHKTRGRHTYLYSAEAHGGPKCPITPSLIQAARARQAYVVLHEAWHSTLRLEGVRMPYALEEASGRVVGVLGAVLFAQLSGDASLIDEAAAQAKAWGAFARFVNKTHGRLTRFYKMDPSSRERISQFKQIRADAGALRRRIDSAWEREELRRPMNNAFFFRYHDYTRFYPLALKTHKASGSLNAAMKLYKNAGRTGAIRQLECDIRSRMT</sequence>
<name>A0ABV6YLL0_UNCEI</name>
<dbReference type="EC" id="3.4.11.-" evidence="1"/>
<comment type="caution">
    <text evidence="1">The sequence shown here is derived from an EMBL/GenBank/DDBJ whole genome shotgun (WGS) entry which is preliminary data.</text>
</comment>
<dbReference type="GO" id="GO:0004177">
    <property type="term" value="F:aminopeptidase activity"/>
    <property type="evidence" value="ECO:0007669"/>
    <property type="project" value="UniProtKB-KW"/>
</dbReference>
<proteinExistence type="predicted"/>
<evidence type="ECO:0000313" key="1">
    <source>
        <dbReference type="EMBL" id="MFC1573205.1"/>
    </source>
</evidence>
<evidence type="ECO:0000313" key="2">
    <source>
        <dbReference type="Proteomes" id="UP001593833"/>
    </source>
</evidence>
<protein>
    <submittedName>
        <fullName evidence="1">Aminopeptidase</fullName>
        <ecNumber evidence="1">3.4.11.-</ecNumber>
    </submittedName>
</protein>
<dbReference type="Pfam" id="PF10023">
    <property type="entry name" value="Aminopep"/>
    <property type="match status" value="1"/>
</dbReference>
<keyword evidence="2" id="KW-1185">Reference proteome</keyword>
<organism evidence="1 2">
    <name type="scientific">Eiseniibacteriota bacterium</name>
    <dbReference type="NCBI Taxonomy" id="2212470"/>
    <lineage>
        <taxon>Bacteria</taxon>
        <taxon>Candidatus Eiseniibacteriota</taxon>
    </lineage>
</organism>
<accession>A0ABV6YLL0</accession>
<gene>
    <name evidence="1" type="ORF">ACFL6M_06360</name>
</gene>
<dbReference type="InterPro" id="IPR014553">
    <property type="entry name" value="Aminopept"/>
</dbReference>